<gene>
    <name evidence="2" type="ORF">TNCT_464051</name>
</gene>
<evidence type="ECO:0000313" key="2">
    <source>
        <dbReference type="EMBL" id="GFR03677.1"/>
    </source>
</evidence>
<name>A0A8X6GG32_TRICU</name>
<sequence length="91" mass="10057">MSCGVCTQPQKKQPSQPPHALGHNLQQCGGLSEGNQFLPLLGSAIWKATLSPCSWRYECQISVERSGTGYLFSFLLLTTHFPDQLFGENDE</sequence>
<evidence type="ECO:0000256" key="1">
    <source>
        <dbReference type="SAM" id="MobiDB-lite"/>
    </source>
</evidence>
<dbReference type="AlphaFoldDB" id="A0A8X6GG32"/>
<proteinExistence type="predicted"/>
<accession>A0A8X6GG32</accession>
<protein>
    <submittedName>
        <fullName evidence="2">Uncharacterized protein</fullName>
    </submittedName>
</protein>
<dbReference type="OrthoDB" id="10324955at2759"/>
<comment type="caution">
    <text evidence="2">The sequence shown here is derived from an EMBL/GenBank/DDBJ whole genome shotgun (WGS) entry which is preliminary data.</text>
</comment>
<reference evidence="2" key="1">
    <citation type="submission" date="2020-07" db="EMBL/GenBank/DDBJ databases">
        <title>Multicomponent nature underlies the extraordinary mechanical properties of spider dragline silk.</title>
        <authorList>
            <person name="Kono N."/>
            <person name="Nakamura H."/>
            <person name="Mori M."/>
            <person name="Yoshida Y."/>
            <person name="Ohtoshi R."/>
            <person name="Malay A.D."/>
            <person name="Moran D.A.P."/>
            <person name="Tomita M."/>
            <person name="Numata K."/>
            <person name="Arakawa K."/>
        </authorList>
    </citation>
    <scope>NUCLEOTIDE SEQUENCE</scope>
</reference>
<evidence type="ECO:0000313" key="3">
    <source>
        <dbReference type="Proteomes" id="UP000887116"/>
    </source>
</evidence>
<dbReference type="EMBL" id="BMAO01025593">
    <property type="protein sequence ID" value="GFR03677.1"/>
    <property type="molecule type" value="Genomic_DNA"/>
</dbReference>
<keyword evidence="3" id="KW-1185">Reference proteome</keyword>
<dbReference type="Proteomes" id="UP000887116">
    <property type="component" value="Unassembled WGS sequence"/>
</dbReference>
<organism evidence="2 3">
    <name type="scientific">Trichonephila clavata</name>
    <name type="common">Joro spider</name>
    <name type="synonym">Nephila clavata</name>
    <dbReference type="NCBI Taxonomy" id="2740835"/>
    <lineage>
        <taxon>Eukaryota</taxon>
        <taxon>Metazoa</taxon>
        <taxon>Ecdysozoa</taxon>
        <taxon>Arthropoda</taxon>
        <taxon>Chelicerata</taxon>
        <taxon>Arachnida</taxon>
        <taxon>Araneae</taxon>
        <taxon>Araneomorphae</taxon>
        <taxon>Entelegynae</taxon>
        <taxon>Araneoidea</taxon>
        <taxon>Nephilidae</taxon>
        <taxon>Trichonephila</taxon>
    </lineage>
</organism>
<feature type="region of interest" description="Disordered" evidence="1">
    <location>
        <begin position="1"/>
        <end position="24"/>
    </location>
</feature>